<protein>
    <recommendedName>
        <fullName evidence="5">Transporter</fullName>
    </recommendedName>
</protein>
<evidence type="ECO:0008006" key="5">
    <source>
        <dbReference type="Google" id="ProtNLM"/>
    </source>
</evidence>
<evidence type="ECO:0000313" key="3">
    <source>
        <dbReference type="EMBL" id="GAA4021701.1"/>
    </source>
</evidence>
<dbReference type="EMBL" id="BAAAZE010000008">
    <property type="protein sequence ID" value="GAA4021701.1"/>
    <property type="molecule type" value="Genomic_DNA"/>
</dbReference>
<reference evidence="4" key="1">
    <citation type="journal article" date="2019" name="Int. J. Syst. Evol. Microbiol.">
        <title>The Global Catalogue of Microorganisms (GCM) 10K type strain sequencing project: providing services to taxonomists for standard genome sequencing and annotation.</title>
        <authorList>
            <consortium name="The Broad Institute Genomics Platform"/>
            <consortium name="The Broad Institute Genome Sequencing Center for Infectious Disease"/>
            <person name="Wu L."/>
            <person name="Ma J."/>
        </authorList>
    </citation>
    <scope>NUCLEOTIDE SEQUENCE [LARGE SCALE GENOMIC DNA]</scope>
    <source>
        <strain evidence="4">JCM 16673</strain>
    </source>
</reference>
<keyword evidence="2" id="KW-0732">Signal</keyword>
<evidence type="ECO:0000256" key="2">
    <source>
        <dbReference type="SAM" id="SignalP"/>
    </source>
</evidence>
<dbReference type="PANTHER" id="PTHR30203">
    <property type="entry name" value="OUTER MEMBRANE CATION EFFLUX PROTEIN"/>
    <property type="match status" value="1"/>
</dbReference>
<dbReference type="InterPro" id="IPR003423">
    <property type="entry name" value="OMP_efflux"/>
</dbReference>
<dbReference type="RefSeq" id="WP_344763001.1">
    <property type="nucleotide sequence ID" value="NZ_BAAAZE010000008.1"/>
</dbReference>
<keyword evidence="4" id="KW-1185">Reference proteome</keyword>
<gene>
    <name evidence="3" type="ORF">GCM10022212_18360</name>
</gene>
<feature type="signal peptide" evidence="2">
    <location>
        <begin position="1"/>
        <end position="21"/>
    </location>
</feature>
<accession>A0ABP7T6A1</accession>
<dbReference type="PANTHER" id="PTHR30203:SF30">
    <property type="entry name" value="OUTER MEMBRANE PROTEIN-RELATED"/>
    <property type="match status" value="1"/>
</dbReference>
<proteinExistence type="inferred from homology"/>
<dbReference type="Pfam" id="PF02321">
    <property type="entry name" value="OEP"/>
    <property type="match status" value="2"/>
</dbReference>
<name>A0ABP7T6A1_9BURK</name>
<dbReference type="SUPFAM" id="SSF56954">
    <property type="entry name" value="Outer membrane efflux proteins (OEP)"/>
    <property type="match status" value="1"/>
</dbReference>
<evidence type="ECO:0000256" key="1">
    <source>
        <dbReference type="ARBA" id="ARBA00007613"/>
    </source>
</evidence>
<comment type="caution">
    <text evidence="3">The sequence shown here is derived from an EMBL/GenBank/DDBJ whole genome shotgun (WGS) entry which is preliminary data.</text>
</comment>
<organism evidence="3 4">
    <name type="scientific">Actimicrobium antarcticum</name>
    <dbReference type="NCBI Taxonomy" id="1051899"/>
    <lineage>
        <taxon>Bacteria</taxon>
        <taxon>Pseudomonadati</taxon>
        <taxon>Pseudomonadota</taxon>
        <taxon>Betaproteobacteria</taxon>
        <taxon>Burkholderiales</taxon>
        <taxon>Oxalobacteraceae</taxon>
        <taxon>Actimicrobium</taxon>
    </lineage>
</organism>
<evidence type="ECO:0000313" key="4">
    <source>
        <dbReference type="Proteomes" id="UP001501353"/>
    </source>
</evidence>
<dbReference type="Proteomes" id="UP001501353">
    <property type="component" value="Unassembled WGS sequence"/>
</dbReference>
<dbReference type="Gene3D" id="1.20.1600.10">
    <property type="entry name" value="Outer membrane efflux proteins (OEP)"/>
    <property type="match status" value="1"/>
</dbReference>
<feature type="chain" id="PRO_5045240672" description="Transporter" evidence="2">
    <location>
        <begin position="22"/>
        <end position="429"/>
    </location>
</feature>
<comment type="similarity">
    <text evidence="1">Belongs to the outer membrane factor (OMF) (TC 1.B.17) family.</text>
</comment>
<dbReference type="InterPro" id="IPR010131">
    <property type="entry name" value="MdtP/NodT-like"/>
</dbReference>
<sequence>MRNYNLSAVLLVLLVLRTHCAAAAQADLSQPLSLTQAVQVAIDHNHDVRLGGLAVDSAGAAKLIAAASPNPMLTVQSFNINPALGIGAGSLRAKTVDSAIRMDQLIERGGKRGLRIDTAVQLEDAARNDLRDSYRQLKINVAQAYYDVLAAQEKRTITLETAALYDHTVTAAQKRQKAGDIAAADVARLQVDALRAQNDVVQTEADLNRARQALALLLGKIASAGQLALTDGWPDDAFDIAVPTDSLTDQRPDVLAAKFRLDAAGTAYKQALAMRTRDVSVGVQIDHYPASPANPQGSGNSVGIALQIPLFTRNQFDGDIRSAALAVDMAQEMLAKIRDQARSELFGNWQAADTAYRRLQRYDSALLVMAKRAADAAEFAYVNGALGVMDVLDARRTYRATRLDAVAARADYAKSLATWRATISESKTQ</sequence>